<dbReference type="SUPFAM" id="SSF46689">
    <property type="entry name" value="Homeodomain-like"/>
    <property type="match status" value="2"/>
</dbReference>
<evidence type="ECO:0000259" key="3">
    <source>
        <dbReference type="PROSITE" id="PS01124"/>
    </source>
</evidence>
<dbReference type="PANTHER" id="PTHR43130">
    <property type="entry name" value="ARAC-FAMILY TRANSCRIPTIONAL REGULATOR"/>
    <property type="match status" value="1"/>
</dbReference>
<name>A0A1S7PNL3_AGRTU</name>
<feature type="domain" description="HTH araC/xylS-type" evidence="3">
    <location>
        <begin position="228"/>
        <end position="326"/>
    </location>
</feature>
<dbReference type="Pfam" id="PF01965">
    <property type="entry name" value="DJ-1_PfpI"/>
    <property type="match status" value="1"/>
</dbReference>
<dbReference type="InterPro" id="IPR018060">
    <property type="entry name" value="HTH_AraC"/>
</dbReference>
<keyword evidence="2" id="KW-0804">Transcription</keyword>
<dbReference type="Gene3D" id="1.10.10.60">
    <property type="entry name" value="Homeodomain-like"/>
    <property type="match status" value="1"/>
</dbReference>
<dbReference type="PROSITE" id="PS01124">
    <property type="entry name" value="HTH_ARAC_FAMILY_2"/>
    <property type="match status" value="1"/>
</dbReference>
<gene>
    <name evidence="4" type="ORF">AGR4C_Cc20100</name>
</gene>
<accession>A0A1S7PNL3</accession>
<dbReference type="SMART" id="SM00342">
    <property type="entry name" value="HTH_ARAC"/>
    <property type="match status" value="1"/>
</dbReference>
<keyword evidence="1" id="KW-0805">Transcription regulation</keyword>
<dbReference type="AlphaFoldDB" id="A0A1S7PNL3"/>
<evidence type="ECO:0000313" key="5">
    <source>
        <dbReference type="Proteomes" id="UP000191897"/>
    </source>
</evidence>
<organism evidence="4 5">
    <name type="scientific">Agrobacterium tumefaciens str. Kerr 14</name>
    <dbReference type="NCBI Taxonomy" id="1183424"/>
    <lineage>
        <taxon>Bacteria</taxon>
        <taxon>Pseudomonadati</taxon>
        <taxon>Pseudomonadota</taxon>
        <taxon>Alphaproteobacteria</taxon>
        <taxon>Hyphomicrobiales</taxon>
        <taxon>Rhizobiaceae</taxon>
        <taxon>Rhizobium/Agrobacterium group</taxon>
        <taxon>Agrobacterium</taxon>
        <taxon>Agrobacterium tumefaciens complex</taxon>
    </lineage>
</organism>
<reference evidence="4 5" key="1">
    <citation type="submission" date="2016-01" db="EMBL/GenBank/DDBJ databases">
        <authorList>
            <person name="Oliw E.H."/>
        </authorList>
    </citation>
    <scope>NUCLEOTIDE SEQUENCE [LARGE SCALE GENOMIC DNA]</scope>
    <source>
        <strain evidence="4 5">Kerr 14</strain>
    </source>
</reference>
<dbReference type="CDD" id="cd03137">
    <property type="entry name" value="GATase1_AraC_1"/>
    <property type="match status" value="1"/>
</dbReference>
<dbReference type="InterPro" id="IPR009057">
    <property type="entry name" value="Homeodomain-like_sf"/>
</dbReference>
<sequence>MMDRGGTRIIPFYTLVPPHALLLDIAGPLEVIRYANTEQRDIHFDCRYIAASGEQQSSIGLGLSGLESLPATLPESAFLLISGSTSRFDNDPQTRRERQALAAWLRRAVRADTTVISICSGALLAGEAGLFDGRNCTTHADCVEGLRRIAPLSQVAENRLFVEDGNRFSSAGISTGIDLMLHVVSRLTSPAVAARIAKTMVVYLRRSGSDPQISPWLTGRNHIHPAIHRVQDRVMAEPAQDWSLERLADIAALSERHLSRLFREHTGISVIDYVNLMRVNLARDILANSRLDMEAIAERAGFASARHLRRVWQQHNRHPPSHYRGFQA</sequence>
<dbReference type="InterPro" id="IPR029062">
    <property type="entry name" value="Class_I_gatase-like"/>
</dbReference>
<dbReference type="Proteomes" id="UP000191897">
    <property type="component" value="Unassembled WGS sequence"/>
</dbReference>
<proteinExistence type="predicted"/>
<dbReference type="Pfam" id="PF12833">
    <property type="entry name" value="HTH_18"/>
    <property type="match status" value="1"/>
</dbReference>
<dbReference type="Gene3D" id="3.40.50.880">
    <property type="match status" value="1"/>
</dbReference>
<dbReference type="GO" id="GO:0043565">
    <property type="term" value="F:sequence-specific DNA binding"/>
    <property type="evidence" value="ECO:0007669"/>
    <property type="project" value="InterPro"/>
</dbReference>
<dbReference type="EMBL" id="FBWC01000011">
    <property type="protein sequence ID" value="CUX24156.1"/>
    <property type="molecule type" value="Genomic_DNA"/>
</dbReference>
<dbReference type="InterPro" id="IPR002818">
    <property type="entry name" value="DJ-1/PfpI"/>
</dbReference>
<evidence type="ECO:0000256" key="2">
    <source>
        <dbReference type="ARBA" id="ARBA00023163"/>
    </source>
</evidence>
<protein>
    <submittedName>
        <fullName evidence="4">AraC family transcriptional regulator</fullName>
    </submittedName>
</protein>
<dbReference type="GO" id="GO:0003700">
    <property type="term" value="F:DNA-binding transcription factor activity"/>
    <property type="evidence" value="ECO:0007669"/>
    <property type="project" value="InterPro"/>
</dbReference>
<dbReference type="PANTHER" id="PTHR43130:SF3">
    <property type="entry name" value="HTH-TYPE TRANSCRIPTIONAL REGULATOR RV1931C"/>
    <property type="match status" value="1"/>
</dbReference>
<dbReference type="SUPFAM" id="SSF52317">
    <property type="entry name" value="Class I glutamine amidotransferase-like"/>
    <property type="match status" value="1"/>
</dbReference>
<dbReference type="InterPro" id="IPR052158">
    <property type="entry name" value="INH-QAR"/>
</dbReference>
<evidence type="ECO:0000313" key="4">
    <source>
        <dbReference type="EMBL" id="CUX24156.1"/>
    </source>
</evidence>
<evidence type="ECO:0000256" key="1">
    <source>
        <dbReference type="ARBA" id="ARBA00023015"/>
    </source>
</evidence>